<keyword evidence="2" id="KW-1185">Reference proteome</keyword>
<reference evidence="1 2" key="1">
    <citation type="journal article" date="2024" name="Ann. Entomol. Soc. Am.">
        <title>Genomic analyses of the southern and eastern yellowjacket wasps (Hymenoptera: Vespidae) reveal evolutionary signatures of social life.</title>
        <authorList>
            <person name="Catto M.A."/>
            <person name="Caine P.B."/>
            <person name="Orr S.E."/>
            <person name="Hunt B.G."/>
            <person name="Goodisman M.A.D."/>
        </authorList>
    </citation>
    <scope>NUCLEOTIDE SEQUENCE [LARGE SCALE GENOMIC DNA]</scope>
    <source>
        <strain evidence="1">233</strain>
        <tissue evidence="1">Head and thorax</tissue>
    </source>
</reference>
<accession>A0ABD2BGA7</accession>
<evidence type="ECO:0000313" key="1">
    <source>
        <dbReference type="EMBL" id="KAL2731783.1"/>
    </source>
</evidence>
<gene>
    <name evidence="1" type="ORF">V1478_004471</name>
</gene>
<name>A0ABD2BGA7_VESSQ</name>
<comment type="caution">
    <text evidence="1">The sequence shown here is derived from an EMBL/GenBank/DDBJ whole genome shotgun (WGS) entry which is preliminary data.</text>
</comment>
<dbReference type="EMBL" id="JAUDFV010000102">
    <property type="protein sequence ID" value="KAL2731783.1"/>
    <property type="molecule type" value="Genomic_DNA"/>
</dbReference>
<dbReference type="AlphaFoldDB" id="A0ABD2BGA7"/>
<evidence type="ECO:0000313" key="2">
    <source>
        <dbReference type="Proteomes" id="UP001607302"/>
    </source>
</evidence>
<sequence>MLEKININPEENDNSDSDIIQLTRKQRNLIDSDSDENGVEKNIDKRQGIVKNLREAMARLELIFKTNSQYFISNKAIFVDGYVVKIKGRISFTYHTIRISQLNGVNAYICIC</sequence>
<organism evidence="1 2">
    <name type="scientific">Vespula squamosa</name>
    <name type="common">Southern yellow jacket</name>
    <name type="synonym">Wasp</name>
    <dbReference type="NCBI Taxonomy" id="30214"/>
    <lineage>
        <taxon>Eukaryota</taxon>
        <taxon>Metazoa</taxon>
        <taxon>Ecdysozoa</taxon>
        <taxon>Arthropoda</taxon>
        <taxon>Hexapoda</taxon>
        <taxon>Insecta</taxon>
        <taxon>Pterygota</taxon>
        <taxon>Neoptera</taxon>
        <taxon>Endopterygota</taxon>
        <taxon>Hymenoptera</taxon>
        <taxon>Apocrita</taxon>
        <taxon>Aculeata</taxon>
        <taxon>Vespoidea</taxon>
        <taxon>Vespidae</taxon>
        <taxon>Vespinae</taxon>
        <taxon>Vespula</taxon>
    </lineage>
</organism>
<dbReference type="Proteomes" id="UP001607302">
    <property type="component" value="Unassembled WGS sequence"/>
</dbReference>
<proteinExistence type="predicted"/>
<protein>
    <submittedName>
        <fullName evidence="1">Uncharacterized protein</fullName>
    </submittedName>
</protein>